<dbReference type="InterPro" id="IPR001680">
    <property type="entry name" value="WD40_rpt"/>
</dbReference>
<dbReference type="PANTHER" id="PTHR22838">
    <property type="entry name" value="WD REPEAT PROTEIN 26-RELATED"/>
    <property type="match status" value="1"/>
</dbReference>
<dbReference type="Proteomes" id="UP001229421">
    <property type="component" value="Unassembled WGS sequence"/>
</dbReference>
<evidence type="ECO:0000256" key="4">
    <source>
        <dbReference type="ARBA" id="ARBA00022737"/>
    </source>
</evidence>
<evidence type="ECO:0000313" key="10">
    <source>
        <dbReference type="Proteomes" id="UP001229421"/>
    </source>
</evidence>
<evidence type="ECO:0000256" key="5">
    <source>
        <dbReference type="ARBA" id="ARBA00065067"/>
    </source>
</evidence>
<sequence>MELLEAKNQIISFLSLVLYSSSSSSSSSTTPVYTTEQDTQKKVYFFHRQELKATSLRSKLVQQNRLTTHRDLFLILYGLNAHFMGGVEDDEPPSKRVKTSFREPKDLSNGLFLKESASCSLMARPLASQGGDEVIGSRRIKKVEFVRVIADALYSLGYSKTGAYLEEESGITLHSPTVSTFIQQILDGNWDGSLDSLHKIGIADESIIKSASFIILQQKFFELLDHEKLMEALKTLRTEISPLSVHANRVRELSFFILCSKSRITDGSSGQQMAKPKARSELLEELQKMFPPTVIIPDGRLLQLVEQALDLQRVDCLFHNSDDGETSLFIDHHCGRDQIPSQTVQILHEHRDEVWYLQFSHNGKYLASSSSDGSAIIWKVNLDGKVSFKRRLVGHHKPISNISWSPDDRQILTCGVEEVVRRWDVSSGECLHVYEKALLGLISCSWSPDGKCVFSGVTDKSIIIWDLDGKEIECLKGQKTIKISDLQITSDGKSIITISKETTILLIDRESKTERRIEEEQMIVSFTLSRDNKYLLVSLMNEELHLWSIEGRIEIVAKFKGHKRSRFIVRACFGGLEQAFIASGSEDSQVYIWHRGSRELIETLRGHSGAVNCVSWNPVNPHMLASASDDRSIRIWGLKQLNPKQKGKEKQASSNGVHYSNGATI</sequence>
<dbReference type="PROSITE" id="PS50896">
    <property type="entry name" value="LISH"/>
    <property type="match status" value="1"/>
</dbReference>
<evidence type="ECO:0000259" key="8">
    <source>
        <dbReference type="PROSITE" id="PS50897"/>
    </source>
</evidence>
<dbReference type="InterPro" id="IPR015943">
    <property type="entry name" value="WD40/YVTN_repeat-like_dom_sf"/>
</dbReference>
<dbReference type="PROSITE" id="PS50897">
    <property type="entry name" value="CTLH"/>
    <property type="match status" value="1"/>
</dbReference>
<comment type="subunit">
    <text evidence="5">Interacts with RANBPM.</text>
</comment>
<dbReference type="InterPro" id="IPR006594">
    <property type="entry name" value="LisH"/>
</dbReference>
<name>A0AAD8NI05_TARER</name>
<accession>A0AAD8NI05</accession>
<dbReference type="Gene3D" id="2.130.10.10">
    <property type="entry name" value="YVTN repeat-like/Quinoprotein amine dehydrogenase"/>
    <property type="match status" value="2"/>
</dbReference>
<feature type="region of interest" description="Disordered" evidence="7">
    <location>
        <begin position="643"/>
        <end position="665"/>
    </location>
</feature>
<dbReference type="GO" id="GO:0005737">
    <property type="term" value="C:cytoplasm"/>
    <property type="evidence" value="ECO:0007669"/>
    <property type="project" value="UniProtKB-SubCell"/>
</dbReference>
<evidence type="ECO:0000313" key="9">
    <source>
        <dbReference type="EMBL" id="KAK1408781.1"/>
    </source>
</evidence>
<dbReference type="FunFam" id="2.130.10.10:FF:000087">
    <property type="entry name" value="WD repeat-containing protein 26 homolog"/>
    <property type="match status" value="1"/>
</dbReference>
<dbReference type="PROSITE" id="PS50082">
    <property type="entry name" value="WD_REPEATS_2"/>
    <property type="match status" value="4"/>
</dbReference>
<gene>
    <name evidence="9" type="ORF">QVD17_40822</name>
</gene>
<feature type="repeat" description="WD" evidence="6">
    <location>
        <begin position="604"/>
        <end position="646"/>
    </location>
</feature>
<keyword evidence="2" id="KW-0963">Cytoplasm</keyword>
<keyword evidence="4" id="KW-0677">Repeat</keyword>
<evidence type="ECO:0000256" key="7">
    <source>
        <dbReference type="SAM" id="MobiDB-lite"/>
    </source>
</evidence>
<dbReference type="PANTHER" id="PTHR22838:SF0">
    <property type="entry name" value="WD REPEAT-CONTAINING PROTEIN 26"/>
    <property type="match status" value="1"/>
</dbReference>
<feature type="compositionally biased region" description="Polar residues" evidence="7">
    <location>
        <begin position="652"/>
        <end position="665"/>
    </location>
</feature>
<evidence type="ECO:0000256" key="1">
    <source>
        <dbReference type="ARBA" id="ARBA00004496"/>
    </source>
</evidence>
<keyword evidence="3 6" id="KW-0853">WD repeat</keyword>
<dbReference type="EMBL" id="JAUHHV010000011">
    <property type="protein sequence ID" value="KAK1408781.1"/>
    <property type="molecule type" value="Genomic_DNA"/>
</dbReference>
<feature type="domain" description="CTLH" evidence="8">
    <location>
        <begin position="174"/>
        <end position="231"/>
    </location>
</feature>
<dbReference type="PROSITE" id="PS00678">
    <property type="entry name" value="WD_REPEATS_1"/>
    <property type="match status" value="1"/>
</dbReference>
<dbReference type="InterPro" id="IPR051350">
    <property type="entry name" value="WD_repeat-ST_regulator"/>
</dbReference>
<feature type="repeat" description="WD" evidence="6">
    <location>
        <begin position="445"/>
        <end position="468"/>
    </location>
</feature>
<feature type="repeat" description="WD" evidence="6">
    <location>
        <begin position="347"/>
        <end position="381"/>
    </location>
</feature>
<evidence type="ECO:0000256" key="3">
    <source>
        <dbReference type="ARBA" id="ARBA00022574"/>
    </source>
</evidence>
<dbReference type="AlphaFoldDB" id="A0AAD8NI05"/>
<reference evidence="9" key="1">
    <citation type="journal article" date="2023" name="bioRxiv">
        <title>Improved chromosome-level genome assembly for marigold (Tagetes erecta).</title>
        <authorList>
            <person name="Jiang F."/>
            <person name="Yuan L."/>
            <person name="Wang S."/>
            <person name="Wang H."/>
            <person name="Xu D."/>
            <person name="Wang A."/>
            <person name="Fan W."/>
        </authorList>
    </citation>
    <scope>NUCLEOTIDE SEQUENCE</scope>
    <source>
        <strain evidence="9">WSJ</strain>
        <tissue evidence="9">Leaf</tissue>
    </source>
</reference>
<comment type="caution">
    <text evidence="9">The sequence shown here is derived from an EMBL/GenBank/DDBJ whole genome shotgun (WGS) entry which is preliminary data.</text>
</comment>
<evidence type="ECO:0000256" key="2">
    <source>
        <dbReference type="ARBA" id="ARBA00022490"/>
    </source>
</evidence>
<evidence type="ECO:0000256" key="6">
    <source>
        <dbReference type="PROSITE-ProRule" id="PRU00221"/>
    </source>
</evidence>
<dbReference type="InterPro" id="IPR036322">
    <property type="entry name" value="WD40_repeat_dom_sf"/>
</dbReference>
<dbReference type="InterPro" id="IPR019775">
    <property type="entry name" value="WD40_repeat_CS"/>
</dbReference>
<organism evidence="9 10">
    <name type="scientific">Tagetes erecta</name>
    <name type="common">African marigold</name>
    <dbReference type="NCBI Taxonomy" id="13708"/>
    <lineage>
        <taxon>Eukaryota</taxon>
        <taxon>Viridiplantae</taxon>
        <taxon>Streptophyta</taxon>
        <taxon>Embryophyta</taxon>
        <taxon>Tracheophyta</taxon>
        <taxon>Spermatophyta</taxon>
        <taxon>Magnoliopsida</taxon>
        <taxon>eudicotyledons</taxon>
        <taxon>Gunneridae</taxon>
        <taxon>Pentapetalae</taxon>
        <taxon>asterids</taxon>
        <taxon>campanulids</taxon>
        <taxon>Asterales</taxon>
        <taxon>Asteraceae</taxon>
        <taxon>Asteroideae</taxon>
        <taxon>Heliantheae alliance</taxon>
        <taxon>Tageteae</taxon>
        <taxon>Tagetes</taxon>
    </lineage>
</organism>
<feature type="repeat" description="WD" evidence="6">
    <location>
        <begin position="392"/>
        <end position="433"/>
    </location>
</feature>
<proteinExistence type="predicted"/>
<comment type="subcellular location">
    <subcellularLocation>
        <location evidence="1">Cytoplasm</location>
    </subcellularLocation>
</comment>
<protein>
    <recommendedName>
        <fullName evidence="8">CTLH domain-containing protein</fullName>
    </recommendedName>
</protein>
<dbReference type="Pfam" id="PF00400">
    <property type="entry name" value="WD40"/>
    <property type="match status" value="5"/>
</dbReference>
<dbReference type="Pfam" id="PF23627">
    <property type="entry name" value="LisH_WDR26"/>
    <property type="match status" value="1"/>
</dbReference>
<dbReference type="SMART" id="SM00320">
    <property type="entry name" value="WD40"/>
    <property type="match status" value="7"/>
</dbReference>
<dbReference type="SUPFAM" id="SSF50978">
    <property type="entry name" value="WD40 repeat-like"/>
    <property type="match status" value="1"/>
</dbReference>
<dbReference type="InterPro" id="IPR006595">
    <property type="entry name" value="CTLH_C"/>
</dbReference>
<dbReference type="CDD" id="cd00200">
    <property type="entry name" value="WD40"/>
    <property type="match status" value="1"/>
</dbReference>
<keyword evidence="10" id="KW-1185">Reference proteome</keyword>
<dbReference type="PROSITE" id="PS50294">
    <property type="entry name" value="WD_REPEATS_REGION"/>
    <property type="match status" value="3"/>
</dbReference>